<gene>
    <name evidence="1" type="ORF">AYY18_08375</name>
</gene>
<evidence type="ECO:0000313" key="1">
    <source>
        <dbReference type="EMBL" id="OBU05091.1"/>
    </source>
</evidence>
<dbReference type="RefSeq" id="WP_067404515.1">
    <property type="nucleotide sequence ID" value="NZ_LZEY01000045.1"/>
</dbReference>
<dbReference type="AlphaFoldDB" id="A0A1B8H7P4"/>
<evidence type="ECO:0008006" key="3">
    <source>
        <dbReference type="Google" id="ProtNLM"/>
    </source>
</evidence>
<reference evidence="2" key="1">
    <citation type="submission" date="2016-06" db="EMBL/GenBank/DDBJ databases">
        <authorList>
            <person name="Butler K."/>
        </authorList>
    </citation>
    <scope>NUCLEOTIDE SEQUENCE [LARGE SCALE GENOMIC DNA]</scope>
    <source>
        <strain evidence="2">GCSL-Mp20</strain>
    </source>
</reference>
<sequence>MFNVNRPESSPISLKNKTRYDGRDVYDSLKKIFHDKCYICETKSPQDINVEHFDAHMNNVEKKFAWSNLYFVCSRCNNIKGDRYNNLLDCCDANEDVYRLLRLLPPYTPYAGNIVVEARVDNPKTASTVDLLKKVYNGKGTVNKAVSAEFLRMKIFESLNKLQAHVATWYSYESLPNEKDIAIEKMKLLIQPEAPYSAFMRDVLFEDEKLRFLVENIDL</sequence>
<comment type="caution">
    <text evidence="1">The sequence shown here is derived from an EMBL/GenBank/DDBJ whole genome shotgun (WGS) entry which is preliminary data.</text>
</comment>
<dbReference type="OrthoDB" id="4427988at2"/>
<proteinExistence type="predicted"/>
<dbReference type="Gene3D" id="1.10.30.50">
    <property type="match status" value="1"/>
</dbReference>
<dbReference type="EMBL" id="LZEY01000045">
    <property type="protein sequence ID" value="OBU05091.1"/>
    <property type="molecule type" value="Genomic_DNA"/>
</dbReference>
<accession>A0A1B8H7P4</accession>
<dbReference type="Proteomes" id="UP000092377">
    <property type="component" value="Unassembled WGS sequence"/>
</dbReference>
<keyword evidence="2" id="KW-1185">Reference proteome</keyword>
<protein>
    <recommendedName>
        <fullName evidence="3">HNH domain-containing protein</fullName>
    </recommendedName>
</protein>
<organism evidence="1 2">
    <name type="scientific">Morganella psychrotolerans</name>
    <dbReference type="NCBI Taxonomy" id="368603"/>
    <lineage>
        <taxon>Bacteria</taxon>
        <taxon>Pseudomonadati</taxon>
        <taxon>Pseudomonadota</taxon>
        <taxon>Gammaproteobacteria</taxon>
        <taxon>Enterobacterales</taxon>
        <taxon>Morganellaceae</taxon>
        <taxon>Morganella</taxon>
    </lineage>
</organism>
<name>A0A1B8H7P4_9GAMM</name>
<evidence type="ECO:0000313" key="2">
    <source>
        <dbReference type="Proteomes" id="UP000092377"/>
    </source>
</evidence>